<reference evidence="1 2" key="1">
    <citation type="submission" date="2018-12" db="EMBL/GenBank/DDBJ databases">
        <authorList>
            <consortium name="Pathogen Informatics"/>
        </authorList>
    </citation>
    <scope>NUCLEOTIDE SEQUENCE [LARGE SCALE GENOMIC DNA]</scope>
    <source>
        <strain evidence="1 2">NCTC10951</strain>
    </source>
</reference>
<gene>
    <name evidence="1" type="ORF">NCTC10951_02876</name>
</gene>
<accession>A0A448PPY6</accession>
<protein>
    <submittedName>
        <fullName evidence="1">Uncharacterized protein</fullName>
    </submittedName>
</protein>
<proteinExistence type="predicted"/>
<dbReference type="AlphaFoldDB" id="A0A448PPY6"/>
<name>A0A448PPY6_ACTVI</name>
<organism evidence="1 2">
    <name type="scientific">Actinomyces viscosus</name>
    <dbReference type="NCBI Taxonomy" id="1656"/>
    <lineage>
        <taxon>Bacteria</taxon>
        <taxon>Bacillati</taxon>
        <taxon>Actinomycetota</taxon>
        <taxon>Actinomycetes</taxon>
        <taxon>Actinomycetales</taxon>
        <taxon>Actinomycetaceae</taxon>
        <taxon>Actinomyces</taxon>
    </lineage>
</organism>
<dbReference type="KEGG" id="avc:NCTC10951_02876"/>
<dbReference type="Proteomes" id="UP000268658">
    <property type="component" value="Chromosome"/>
</dbReference>
<sequence length="138" mass="14922">MTEHSYNNRNGSTLRSLAIAWTISTVVYLVTVFVLRKAPDSLTSGIGIQVQVLIGALIPFTASLAGSLTLPRSLSRKFLMHCASSFPAPPIITIIISIISMPSSIPNYNQLIFSIIIFSSFSAAAGTIVGWVVRRLVR</sequence>
<evidence type="ECO:0000313" key="2">
    <source>
        <dbReference type="Proteomes" id="UP000268658"/>
    </source>
</evidence>
<evidence type="ECO:0000313" key="1">
    <source>
        <dbReference type="EMBL" id="VEI18747.1"/>
    </source>
</evidence>
<dbReference type="EMBL" id="LR134477">
    <property type="protein sequence ID" value="VEI18747.1"/>
    <property type="molecule type" value="Genomic_DNA"/>
</dbReference>
<dbReference type="RefSeq" id="WP_126415179.1">
    <property type="nucleotide sequence ID" value="NZ_JASPER010000054.1"/>
</dbReference>